<reference evidence="1" key="1">
    <citation type="submission" date="2018-02" db="EMBL/GenBank/DDBJ databases">
        <title>Rhizophora mucronata_Transcriptome.</title>
        <authorList>
            <person name="Meera S.P."/>
            <person name="Sreeshan A."/>
            <person name="Augustine A."/>
        </authorList>
    </citation>
    <scope>NUCLEOTIDE SEQUENCE</scope>
    <source>
        <tissue evidence="1">Leaf</tissue>
    </source>
</reference>
<dbReference type="EMBL" id="GGEC01056011">
    <property type="protein sequence ID" value="MBX36495.1"/>
    <property type="molecule type" value="Transcribed_RNA"/>
</dbReference>
<dbReference type="AlphaFoldDB" id="A0A2P2N1Z2"/>
<protein>
    <submittedName>
        <fullName evidence="1">Uncharacterized protein</fullName>
    </submittedName>
</protein>
<proteinExistence type="predicted"/>
<accession>A0A2P2N1Z2</accession>
<sequence length="34" mass="4006">MLKEFFHPKLQSKTALLILVMSHIQLLKFKTAYS</sequence>
<evidence type="ECO:0000313" key="1">
    <source>
        <dbReference type="EMBL" id="MBX36495.1"/>
    </source>
</evidence>
<name>A0A2P2N1Z2_RHIMU</name>
<organism evidence="1">
    <name type="scientific">Rhizophora mucronata</name>
    <name type="common">Asiatic mangrove</name>
    <dbReference type="NCBI Taxonomy" id="61149"/>
    <lineage>
        <taxon>Eukaryota</taxon>
        <taxon>Viridiplantae</taxon>
        <taxon>Streptophyta</taxon>
        <taxon>Embryophyta</taxon>
        <taxon>Tracheophyta</taxon>
        <taxon>Spermatophyta</taxon>
        <taxon>Magnoliopsida</taxon>
        <taxon>eudicotyledons</taxon>
        <taxon>Gunneridae</taxon>
        <taxon>Pentapetalae</taxon>
        <taxon>rosids</taxon>
        <taxon>fabids</taxon>
        <taxon>Malpighiales</taxon>
        <taxon>Rhizophoraceae</taxon>
        <taxon>Rhizophora</taxon>
    </lineage>
</organism>